<dbReference type="GO" id="GO:0036094">
    <property type="term" value="F:small molecule binding"/>
    <property type="evidence" value="ECO:0007669"/>
    <property type="project" value="InterPro"/>
</dbReference>
<evidence type="ECO:0000256" key="1">
    <source>
        <dbReference type="ARBA" id="ARBA00004613"/>
    </source>
</evidence>
<comment type="subcellular location">
    <subcellularLocation>
        <location evidence="1">Secreted</location>
    </subcellularLocation>
</comment>
<dbReference type="AlphaFoldDB" id="A0A8C8ZY62"/>
<dbReference type="Ensembl" id="ENSPSMT00000029170.1">
    <property type="protein sequence ID" value="ENSPSMP00000025171.1"/>
    <property type="gene ID" value="ENSPSMG00000017689.1"/>
</dbReference>
<dbReference type="CDD" id="cd19414">
    <property type="entry name" value="lipocalin_1_3_4_13-like"/>
    <property type="match status" value="1"/>
</dbReference>
<evidence type="ECO:0000313" key="7">
    <source>
        <dbReference type="Ensembl" id="ENSPSMP00000025171.1"/>
    </source>
</evidence>
<accession>A0A8C8ZY62</accession>
<dbReference type="SUPFAM" id="SSF50814">
    <property type="entry name" value="Lipocalins"/>
    <property type="match status" value="1"/>
</dbReference>
<feature type="chain" id="PRO_5034190342" description="Lipocalin/cytosolic fatty-acid binding domain-containing protein" evidence="5">
    <location>
        <begin position="20"/>
        <end position="171"/>
    </location>
</feature>
<organism evidence="7 8">
    <name type="scientific">Prolemur simus</name>
    <name type="common">Greater bamboo lemur</name>
    <name type="synonym">Hapalemur simus</name>
    <dbReference type="NCBI Taxonomy" id="1328070"/>
    <lineage>
        <taxon>Eukaryota</taxon>
        <taxon>Metazoa</taxon>
        <taxon>Chordata</taxon>
        <taxon>Craniata</taxon>
        <taxon>Vertebrata</taxon>
        <taxon>Euteleostomi</taxon>
        <taxon>Mammalia</taxon>
        <taxon>Eutheria</taxon>
        <taxon>Euarchontoglires</taxon>
        <taxon>Primates</taxon>
        <taxon>Strepsirrhini</taxon>
        <taxon>Lemuriformes</taxon>
        <taxon>Lemuridae</taxon>
        <taxon>Prolemur</taxon>
    </lineage>
</organism>
<sequence>MKALLLTAVLGLVAALSLAQEEQDFSGTWYVKAVVTGKDMPEEKRPRKVFPVTVTTLEGGDMEVTVTFMKKDQCHQKKVRMQKTDEPGKFFAYEGRKLAYVQELPGTDHYVFYCEDQRRGKMFHMAKLMGKDPAMNPEVMEEFKKFVQRKGFPKEDIFMPTQTESCVPERD</sequence>
<evidence type="ECO:0000259" key="6">
    <source>
        <dbReference type="Pfam" id="PF00061"/>
    </source>
</evidence>
<evidence type="ECO:0000256" key="4">
    <source>
        <dbReference type="ARBA" id="ARBA00022729"/>
    </source>
</evidence>
<dbReference type="InterPro" id="IPR012674">
    <property type="entry name" value="Calycin"/>
</dbReference>
<protein>
    <recommendedName>
        <fullName evidence="6">Lipocalin/cytosolic fatty-acid binding domain-containing protein</fullName>
    </recommendedName>
</protein>
<keyword evidence="3" id="KW-0964">Secreted</keyword>
<evidence type="ECO:0000313" key="8">
    <source>
        <dbReference type="Proteomes" id="UP000694414"/>
    </source>
</evidence>
<dbReference type="PANTHER" id="PTHR11430:SF129">
    <property type="entry name" value="ODORANT-BINDING PROTEIN 2A-RELATED"/>
    <property type="match status" value="1"/>
</dbReference>
<keyword evidence="8" id="KW-1185">Reference proteome</keyword>
<keyword evidence="4 5" id="KW-0732">Signal</keyword>
<dbReference type="InterPro" id="IPR000566">
    <property type="entry name" value="Lipocln_cytosolic_FA-bd_dom"/>
</dbReference>
<feature type="signal peptide" evidence="5">
    <location>
        <begin position="1"/>
        <end position="19"/>
    </location>
</feature>
<dbReference type="InterPro" id="IPR002450">
    <property type="entry name" value="von_Ebner_gland"/>
</dbReference>
<dbReference type="GO" id="GO:0005615">
    <property type="term" value="C:extracellular space"/>
    <property type="evidence" value="ECO:0007669"/>
    <property type="project" value="TreeGrafter"/>
</dbReference>
<proteinExistence type="inferred from homology"/>
<dbReference type="PANTHER" id="PTHR11430">
    <property type="entry name" value="LIPOCALIN"/>
    <property type="match status" value="1"/>
</dbReference>
<reference evidence="7" key="1">
    <citation type="submission" date="2025-08" db="UniProtKB">
        <authorList>
            <consortium name="Ensembl"/>
        </authorList>
    </citation>
    <scope>IDENTIFICATION</scope>
</reference>
<dbReference type="PRINTS" id="PR01175">
    <property type="entry name" value="VNEBNERGLAND"/>
</dbReference>
<dbReference type="Pfam" id="PF00061">
    <property type="entry name" value="Lipocalin"/>
    <property type="match status" value="1"/>
</dbReference>
<dbReference type="InterPro" id="IPR002345">
    <property type="entry name" value="Lipocalin"/>
</dbReference>
<name>A0A8C8ZY62_PROSS</name>
<reference evidence="7" key="2">
    <citation type="submission" date="2025-09" db="UniProtKB">
        <authorList>
            <consortium name="Ensembl"/>
        </authorList>
    </citation>
    <scope>IDENTIFICATION</scope>
</reference>
<comment type="similarity">
    <text evidence="2">Belongs to the calycin superfamily. Lipocalin family.</text>
</comment>
<dbReference type="Proteomes" id="UP000694414">
    <property type="component" value="Unplaced"/>
</dbReference>
<dbReference type="GeneTree" id="ENSGT01050000244868"/>
<dbReference type="Gene3D" id="2.40.128.20">
    <property type="match status" value="1"/>
</dbReference>
<evidence type="ECO:0000256" key="3">
    <source>
        <dbReference type="ARBA" id="ARBA00022525"/>
    </source>
</evidence>
<evidence type="ECO:0000256" key="5">
    <source>
        <dbReference type="SAM" id="SignalP"/>
    </source>
</evidence>
<evidence type="ECO:0000256" key="2">
    <source>
        <dbReference type="ARBA" id="ARBA00006889"/>
    </source>
</evidence>
<feature type="domain" description="Lipocalin/cytosolic fatty-acid binding" evidence="6">
    <location>
        <begin position="26"/>
        <end position="164"/>
    </location>
</feature>